<organism evidence="3 4">
    <name type="scientific">Byssothecium circinans</name>
    <dbReference type="NCBI Taxonomy" id="147558"/>
    <lineage>
        <taxon>Eukaryota</taxon>
        <taxon>Fungi</taxon>
        <taxon>Dikarya</taxon>
        <taxon>Ascomycota</taxon>
        <taxon>Pezizomycotina</taxon>
        <taxon>Dothideomycetes</taxon>
        <taxon>Pleosporomycetidae</taxon>
        <taxon>Pleosporales</taxon>
        <taxon>Massarineae</taxon>
        <taxon>Massarinaceae</taxon>
        <taxon>Byssothecium</taxon>
    </lineage>
</organism>
<feature type="region of interest" description="Disordered" evidence="1">
    <location>
        <begin position="30"/>
        <end position="350"/>
    </location>
</feature>
<sequence length="350" mass="37771">MSILLNWAIFLGIFAPLVWYYVLPKKKDGQQRGRPLQRAANAKAPVWSDDETKTKPAAKANKPKAPRKSVKTAVKEVGNKIEASLSATSGADADDDLSPVTSPVNGNKAPSGRDVSDMLEPQAAKSVLKINASEKPTRPAKPQQQRSEPQTETKKQRQNKKKNEEAKAAREAAEEERKTLLEQQRRTAREARGEAARNGLHGAQVPASNAWNNRTTAPAVQGPAGGQLLDTIDNVSTASSSEAATNGTAPTPNSTNYTNLPSEEDQLRMAMEDSAWTTVPKGRKKGKKEIAEEGSDSGAQQEPAPAVKPVPVKPTPAKKVENAKPASRFDVLSERLPEVSDPRDSDWPVV</sequence>
<feature type="compositionally biased region" description="Basic and acidic residues" evidence="1">
    <location>
        <begin position="331"/>
        <end position="350"/>
    </location>
</feature>
<dbReference type="Proteomes" id="UP000800035">
    <property type="component" value="Unassembled WGS sequence"/>
</dbReference>
<name>A0A6A5TZM5_9PLEO</name>
<keyword evidence="4" id="KW-1185">Reference proteome</keyword>
<proteinExistence type="predicted"/>
<dbReference type="EMBL" id="ML976992">
    <property type="protein sequence ID" value="KAF1956176.1"/>
    <property type="molecule type" value="Genomic_DNA"/>
</dbReference>
<protein>
    <submittedName>
        <fullName evidence="3">Uncharacterized protein</fullName>
    </submittedName>
</protein>
<dbReference type="OrthoDB" id="4207724at2759"/>
<evidence type="ECO:0000256" key="2">
    <source>
        <dbReference type="SAM" id="Phobius"/>
    </source>
</evidence>
<feature type="compositionally biased region" description="Basic and acidic residues" evidence="1">
    <location>
        <begin position="149"/>
        <end position="195"/>
    </location>
</feature>
<reference evidence="3" key="1">
    <citation type="journal article" date="2020" name="Stud. Mycol.">
        <title>101 Dothideomycetes genomes: a test case for predicting lifestyles and emergence of pathogens.</title>
        <authorList>
            <person name="Haridas S."/>
            <person name="Albert R."/>
            <person name="Binder M."/>
            <person name="Bloem J."/>
            <person name="Labutti K."/>
            <person name="Salamov A."/>
            <person name="Andreopoulos B."/>
            <person name="Baker S."/>
            <person name="Barry K."/>
            <person name="Bills G."/>
            <person name="Bluhm B."/>
            <person name="Cannon C."/>
            <person name="Castanera R."/>
            <person name="Culley D."/>
            <person name="Daum C."/>
            <person name="Ezra D."/>
            <person name="Gonzalez J."/>
            <person name="Henrissat B."/>
            <person name="Kuo A."/>
            <person name="Liang C."/>
            <person name="Lipzen A."/>
            <person name="Lutzoni F."/>
            <person name="Magnuson J."/>
            <person name="Mondo S."/>
            <person name="Nolan M."/>
            <person name="Ohm R."/>
            <person name="Pangilinan J."/>
            <person name="Park H.-J."/>
            <person name="Ramirez L."/>
            <person name="Alfaro M."/>
            <person name="Sun H."/>
            <person name="Tritt A."/>
            <person name="Yoshinaga Y."/>
            <person name="Zwiers L.-H."/>
            <person name="Turgeon B."/>
            <person name="Goodwin S."/>
            <person name="Spatafora J."/>
            <person name="Crous P."/>
            <person name="Grigoriev I."/>
        </authorList>
    </citation>
    <scope>NUCLEOTIDE SEQUENCE</scope>
    <source>
        <strain evidence="3">CBS 675.92</strain>
    </source>
</reference>
<dbReference type="AlphaFoldDB" id="A0A6A5TZM5"/>
<feature type="transmembrane region" description="Helical" evidence="2">
    <location>
        <begin position="6"/>
        <end position="23"/>
    </location>
</feature>
<feature type="compositionally biased region" description="Polar residues" evidence="1">
    <location>
        <begin position="206"/>
        <end position="218"/>
    </location>
</feature>
<feature type="compositionally biased region" description="Basic residues" evidence="1">
    <location>
        <begin position="61"/>
        <end position="70"/>
    </location>
</feature>
<evidence type="ECO:0000256" key="1">
    <source>
        <dbReference type="SAM" id="MobiDB-lite"/>
    </source>
</evidence>
<evidence type="ECO:0000313" key="3">
    <source>
        <dbReference type="EMBL" id="KAF1956176.1"/>
    </source>
</evidence>
<keyword evidence="2" id="KW-0472">Membrane</keyword>
<feature type="compositionally biased region" description="Polar residues" evidence="1">
    <location>
        <begin position="233"/>
        <end position="261"/>
    </location>
</feature>
<keyword evidence="2" id="KW-1133">Transmembrane helix</keyword>
<keyword evidence="2" id="KW-0812">Transmembrane</keyword>
<evidence type="ECO:0000313" key="4">
    <source>
        <dbReference type="Proteomes" id="UP000800035"/>
    </source>
</evidence>
<accession>A0A6A5TZM5</accession>
<gene>
    <name evidence="3" type="ORF">CC80DRAFT_70708</name>
</gene>